<reference evidence="4 5" key="2">
    <citation type="journal article" date="2021" name="Genomics">
        <title>High-quality reference genome for Clonorchis sinensis.</title>
        <authorList>
            <person name="Young N.D."/>
            <person name="Stroehlein A.J."/>
            <person name="Kinkar L."/>
            <person name="Wang T."/>
            <person name="Sohn W.M."/>
            <person name="Chang B.C.H."/>
            <person name="Kaur P."/>
            <person name="Weisz D."/>
            <person name="Dudchenko O."/>
            <person name="Aiden E.L."/>
            <person name="Korhonen P.K."/>
            <person name="Gasser R.B."/>
        </authorList>
    </citation>
    <scope>NUCLEOTIDE SEQUENCE [LARGE SCALE GENOMIC DNA]</scope>
    <source>
        <strain evidence="4">Cs-k2</strain>
    </source>
</reference>
<name>A0A8T1MFG6_CLOSI</name>
<evidence type="ECO:0000313" key="5">
    <source>
        <dbReference type="Proteomes" id="UP000286415"/>
    </source>
</evidence>
<feature type="domain" description="Dynein heavy chain tail" evidence="3">
    <location>
        <begin position="214"/>
        <end position="540"/>
    </location>
</feature>
<feature type="compositionally biased region" description="Basic and acidic residues" evidence="2">
    <location>
        <begin position="464"/>
        <end position="473"/>
    </location>
</feature>
<organism evidence="4 5">
    <name type="scientific">Clonorchis sinensis</name>
    <name type="common">Chinese liver fluke</name>
    <dbReference type="NCBI Taxonomy" id="79923"/>
    <lineage>
        <taxon>Eukaryota</taxon>
        <taxon>Metazoa</taxon>
        <taxon>Spiralia</taxon>
        <taxon>Lophotrochozoa</taxon>
        <taxon>Platyhelminthes</taxon>
        <taxon>Trematoda</taxon>
        <taxon>Digenea</taxon>
        <taxon>Opisthorchiida</taxon>
        <taxon>Opisthorchiata</taxon>
        <taxon>Opisthorchiidae</taxon>
        <taxon>Clonorchis</taxon>
    </lineage>
</organism>
<dbReference type="GO" id="GO:0045505">
    <property type="term" value="F:dynein intermediate chain binding"/>
    <property type="evidence" value="ECO:0007669"/>
    <property type="project" value="InterPro"/>
</dbReference>
<evidence type="ECO:0000259" key="3">
    <source>
        <dbReference type="Pfam" id="PF08385"/>
    </source>
</evidence>
<dbReference type="PANTHER" id="PTHR46532:SF4">
    <property type="entry name" value="AAA+ ATPASE DOMAIN-CONTAINING PROTEIN"/>
    <property type="match status" value="1"/>
</dbReference>
<dbReference type="Pfam" id="PF08385">
    <property type="entry name" value="DHC_N1"/>
    <property type="match status" value="1"/>
</dbReference>
<dbReference type="EMBL" id="NIRI02000042">
    <property type="protein sequence ID" value="KAG5447688.1"/>
    <property type="molecule type" value="Genomic_DNA"/>
</dbReference>
<dbReference type="Proteomes" id="UP000286415">
    <property type="component" value="Unassembled WGS sequence"/>
</dbReference>
<keyword evidence="5" id="KW-1185">Reference proteome</keyword>
<protein>
    <submittedName>
        <fullName evidence="4">Cytoplasmic dynein 1 heavy chain 1</fullName>
    </submittedName>
</protein>
<dbReference type="OrthoDB" id="14187at2759"/>
<dbReference type="PANTHER" id="PTHR46532">
    <property type="entry name" value="MALE FERTILITY FACTOR KL5"/>
    <property type="match status" value="1"/>
</dbReference>
<comment type="caution">
    <text evidence="4">The sequence shown here is derived from an EMBL/GenBank/DDBJ whole genome shotgun (WGS) entry which is preliminary data.</text>
</comment>
<dbReference type="AlphaFoldDB" id="A0A8T1MFG6"/>
<reference evidence="4 5" key="1">
    <citation type="journal article" date="2018" name="Biotechnol. Adv.">
        <title>Improved genomic resources and new bioinformatic workflow for the carcinogenic parasite Clonorchis sinensis: Biotechnological implications.</title>
        <authorList>
            <person name="Wang D."/>
            <person name="Korhonen P.K."/>
            <person name="Gasser R.B."/>
            <person name="Young N.D."/>
        </authorList>
    </citation>
    <scope>NUCLEOTIDE SEQUENCE [LARGE SCALE GENOMIC DNA]</scope>
    <source>
        <strain evidence="4">Cs-k2</strain>
    </source>
</reference>
<proteinExistence type="inferred from homology"/>
<dbReference type="GO" id="GO:0051959">
    <property type="term" value="F:dynein light intermediate chain binding"/>
    <property type="evidence" value="ECO:0007669"/>
    <property type="project" value="InterPro"/>
</dbReference>
<comment type="similarity">
    <text evidence="1">Belongs to the dynein heavy chain family.</text>
</comment>
<dbReference type="InterPro" id="IPR013594">
    <property type="entry name" value="Dynein_heavy_tail"/>
</dbReference>
<dbReference type="GO" id="GO:0005858">
    <property type="term" value="C:axonemal dynein complex"/>
    <property type="evidence" value="ECO:0007669"/>
    <property type="project" value="TreeGrafter"/>
</dbReference>
<accession>A0A8T1MFG6</accession>
<dbReference type="InterPro" id="IPR026983">
    <property type="entry name" value="DHC"/>
</dbReference>
<sequence>MADPGGDAPPVPAQPTATLADPSALSQYLFKAVSCILEDDDDGAVVLRSVLEDPTGRDAIKKFISDPQIHSLIVQKLSNKGECGGSFMVFIKRGAVLEADKSFSVQLRFLNFTDGSPYETLHSMISDAISPFYKSYIRESGRADRDGDKMAPSVEKTMTELEMGLLHLQQNIDIPEITLSIHPVVAQVVKQKAEAGLRAKTSDFEDKMEDAHFLNALQSGVNRWIKEIQKVTKLERDPASGTALQEITFWLNLERSLFRIQEKRESLEVTLTLDILKHAKRFHALVSFEHDTGLQQALDTVNDYNPLMKDFPLNDLLAATELDEIRLAIQSIFTHLRKIRNTKYPVQRALRLVQAISNDLSSQLLKVLGTRRLMHMPFEEFERVMGACSKVFATWDDESDRLQGLLRDIIKKKREEQLRIGWRGAPAHRRLQIRLDHMRKFRHQHEQLRQVIMRVLRPAQTRVTHTDAGKDELAGNQPGENASAETTKGPDKVSRKVQPLLDASDANAIEEVNLAYEIVKEIDCLDVTKEGTDAWEAAVKRQVFSFASHLL</sequence>
<dbReference type="GO" id="GO:0007018">
    <property type="term" value="P:microtubule-based movement"/>
    <property type="evidence" value="ECO:0007669"/>
    <property type="project" value="InterPro"/>
</dbReference>
<evidence type="ECO:0000313" key="4">
    <source>
        <dbReference type="EMBL" id="KAG5447688.1"/>
    </source>
</evidence>
<feature type="region of interest" description="Disordered" evidence="2">
    <location>
        <begin position="463"/>
        <end position="494"/>
    </location>
</feature>
<evidence type="ECO:0000256" key="2">
    <source>
        <dbReference type="SAM" id="MobiDB-lite"/>
    </source>
</evidence>
<evidence type="ECO:0000256" key="1">
    <source>
        <dbReference type="ARBA" id="ARBA00008887"/>
    </source>
</evidence>
<gene>
    <name evidence="4" type="ORF">CSKR_200567</name>
</gene>